<protein>
    <submittedName>
        <fullName evidence="2">Uncharacterized protein</fullName>
    </submittedName>
</protein>
<evidence type="ECO:0000256" key="1">
    <source>
        <dbReference type="SAM" id="Phobius"/>
    </source>
</evidence>
<feature type="transmembrane region" description="Helical" evidence="1">
    <location>
        <begin position="87"/>
        <end position="115"/>
    </location>
</feature>
<gene>
    <name evidence="2" type="ORF">B0T14DRAFT_524055</name>
</gene>
<keyword evidence="3" id="KW-1185">Reference proteome</keyword>
<proteinExistence type="predicted"/>
<keyword evidence="1" id="KW-0812">Transmembrane</keyword>
<keyword evidence="1" id="KW-1133">Transmembrane helix</keyword>
<keyword evidence="1" id="KW-0472">Membrane</keyword>
<feature type="transmembrane region" description="Helical" evidence="1">
    <location>
        <begin position="12"/>
        <end position="33"/>
    </location>
</feature>
<reference evidence="2" key="1">
    <citation type="submission" date="2023-06" db="EMBL/GenBank/DDBJ databases">
        <title>Genome-scale phylogeny and comparative genomics of the fungal order Sordariales.</title>
        <authorList>
            <consortium name="Lawrence Berkeley National Laboratory"/>
            <person name="Hensen N."/>
            <person name="Bonometti L."/>
            <person name="Westerberg I."/>
            <person name="Brannstrom I.O."/>
            <person name="Guillou S."/>
            <person name="Cros-Aarteil S."/>
            <person name="Calhoun S."/>
            <person name="Haridas S."/>
            <person name="Kuo A."/>
            <person name="Mondo S."/>
            <person name="Pangilinan J."/>
            <person name="Riley R."/>
            <person name="Labutti K."/>
            <person name="Andreopoulos B."/>
            <person name="Lipzen A."/>
            <person name="Chen C."/>
            <person name="Yanf M."/>
            <person name="Daum C."/>
            <person name="Ng V."/>
            <person name="Clum A."/>
            <person name="Steindorff A."/>
            <person name="Ohm R."/>
            <person name="Martin F."/>
            <person name="Silar P."/>
            <person name="Natvig D."/>
            <person name="Lalanne C."/>
            <person name="Gautier V."/>
            <person name="Ament-Velasquez S.L."/>
            <person name="Kruys A."/>
            <person name="Hutchinson M.I."/>
            <person name="Powell A.J."/>
            <person name="Barry K."/>
            <person name="Miller A.N."/>
            <person name="Grigoriev I.V."/>
            <person name="Debuchy R."/>
            <person name="Gladieux P."/>
            <person name="Thoren M.H."/>
            <person name="Johannesson H."/>
        </authorList>
    </citation>
    <scope>NUCLEOTIDE SEQUENCE</scope>
    <source>
        <strain evidence="2">CBS 606.72</strain>
    </source>
</reference>
<dbReference type="AlphaFoldDB" id="A0AA40BX87"/>
<comment type="caution">
    <text evidence="2">The sequence shown here is derived from an EMBL/GenBank/DDBJ whole genome shotgun (WGS) entry which is preliminary data.</text>
</comment>
<sequence length="132" mass="15025">MLGSSDAVVLEFLFCAAVAWFVTSLAILGVQLWRCMVIRLVMDRVFTWTRGITAPTFASIPYPFSLLPSTTRPFITRSFATFVRFRFLLLFCMLHPFNVLTFGFILLYIFGGYFVESFHTLSLVSLCPVLLS</sequence>
<accession>A0AA40BX87</accession>
<name>A0AA40BX87_9PEZI</name>
<dbReference type="EMBL" id="JAULSU010000005">
    <property type="protein sequence ID" value="KAK0616940.1"/>
    <property type="molecule type" value="Genomic_DNA"/>
</dbReference>
<dbReference type="Proteomes" id="UP001175000">
    <property type="component" value="Unassembled WGS sequence"/>
</dbReference>
<evidence type="ECO:0000313" key="3">
    <source>
        <dbReference type="Proteomes" id="UP001175000"/>
    </source>
</evidence>
<evidence type="ECO:0000313" key="2">
    <source>
        <dbReference type="EMBL" id="KAK0616940.1"/>
    </source>
</evidence>
<organism evidence="2 3">
    <name type="scientific">Immersiella caudata</name>
    <dbReference type="NCBI Taxonomy" id="314043"/>
    <lineage>
        <taxon>Eukaryota</taxon>
        <taxon>Fungi</taxon>
        <taxon>Dikarya</taxon>
        <taxon>Ascomycota</taxon>
        <taxon>Pezizomycotina</taxon>
        <taxon>Sordariomycetes</taxon>
        <taxon>Sordariomycetidae</taxon>
        <taxon>Sordariales</taxon>
        <taxon>Lasiosphaeriaceae</taxon>
        <taxon>Immersiella</taxon>
    </lineage>
</organism>